<accession>A0A811VFR5</accession>
<dbReference type="AlphaFoldDB" id="A0A811VFR5"/>
<keyword evidence="5" id="KW-1185">Reference proteome</keyword>
<gene>
    <name evidence="4" type="ORF">CCAP1982_LOCUS22103</name>
</gene>
<dbReference type="Pfam" id="PF03826">
    <property type="entry name" value="OAR"/>
    <property type="match status" value="1"/>
</dbReference>
<feature type="compositionally biased region" description="Polar residues" evidence="2">
    <location>
        <begin position="226"/>
        <end position="252"/>
    </location>
</feature>
<feature type="compositionally biased region" description="Pro residues" evidence="2">
    <location>
        <begin position="19"/>
        <end position="39"/>
    </location>
</feature>
<reference evidence="4" key="1">
    <citation type="submission" date="2020-11" db="EMBL/GenBank/DDBJ databases">
        <authorList>
            <person name="Whitehead M."/>
        </authorList>
    </citation>
    <scope>NUCLEOTIDE SEQUENCE</scope>
    <source>
        <strain evidence="4">EGII</strain>
    </source>
</reference>
<dbReference type="Proteomes" id="UP000606786">
    <property type="component" value="Unassembled WGS sequence"/>
</dbReference>
<evidence type="ECO:0000256" key="2">
    <source>
        <dbReference type="SAM" id="MobiDB-lite"/>
    </source>
</evidence>
<dbReference type="EMBL" id="CAJHJT010000056">
    <property type="protein sequence ID" value="CAD7014097.1"/>
    <property type="molecule type" value="Genomic_DNA"/>
</dbReference>
<evidence type="ECO:0000313" key="4">
    <source>
        <dbReference type="EMBL" id="CAD7014097.1"/>
    </source>
</evidence>
<dbReference type="OrthoDB" id="6159439at2759"/>
<organism evidence="4 5">
    <name type="scientific">Ceratitis capitata</name>
    <name type="common">Mediterranean fruit fly</name>
    <name type="synonym">Tephritis capitata</name>
    <dbReference type="NCBI Taxonomy" id="7213"/>
    <lineage>
        <taxon>Eukaryota</taxon>
        <taxon>Metazoa</taxon>
        <taxon>Ecdysozoa</taxon>
        <taxon>Arthropoda</taxon>
        <taxon>Hexapoda</taxon>
        <taxon>Insecta</taxon>
        <taxon>Pterygota</taxon>
        <taxon>Neoptera</taxon>
        <taxon>Endopterygota</taxon>
        <taxon>Diptera</taxon>
        <taxon>Brachycera</taxon>
        <taxon>Muscomorpha</taxon>
        <taxon>Tephritoidea</taxon>
        <taxon>Tephritidae</taxon>
        <taxon>Ceratitis</taxon>
        <taxon>Ceratitis</taxon>
    </lineage>
</organism>
<proteinExistence type="predicted"/>
<feature type="compositionally biased region" description="Low complexity" evidence="2">
    <location>
        <begin position="1"/>
        <end position="18"/>
    </location>
</feature>
<dbReference type="PROSITE" id="PS50803">
    <property type="entry name" value="OAR"/>
    <property type="match status" value="1"/>
</dbReference>
<dbReference type="InterPro" id="IPR003654">
    <property type="entry name" value="OAR_dom"/>
</dbReference>
<evidence type="ECO:0000256" key="1">
    <source>
        <dbReference type="ARBA" id="ARBA00004123"/>
    </source>
</evidence>
<dbReference type="GO" id="GO:0005634">
    <property type="term" value="C:nucleus"/>
    <property type="evidence" value="ECO:0007669"/>
    <property type="project" value="UniProtKB-SubCell"/>
</dbReference>
<feature type="region of interest" description="Disordered" evidence="2">
    <location>
        <begin position="65"/>
        <end position="88"/>
    </location>
</feature>
<comment type="subcellular location">
    <subcellularLocation>
        <location evidence="1">Nucleus</location>
    </subcellularLocation>
</comment>
<feature type="compositionally biased region" description="Low complexity" evidence="2">
    <location>
        <begin position="77"/>
        <end position="88"/>
    </location>
</feature>
<protein>
    <submittedName>
        <fullName evidence="4">(Mediterranean fruit fly) hypothetical protein</fullName>
    </submittedName>
</protein>
<evidence type="ECO:0000259" key="3">
    <source>
        <dbReference type="PROSITE" id="PS50803"/>
    </source>
</evidence>
<comment type="caution">
    <text evidence="4">The sequence shown here is derived from an EMBL/GenBank/DDBJ whole genome shotgun (WGS) entry which is preliminary data.</text>
</comment>
<feature type="compositionally biased region" description="Polar residues" evidence="2">
    <location>
        <begin position="165"/>
        <end position="178"/>
    </location>
</feature>
<evidence type="ECO:0000313" key="5">
    <source>
        <dbReference type="Proteomes" id="UP000606786"/>
    </source>
</evidence>
<sequence>MSSLAAMGHGPHGPVMHPAHPPPPPSSLAGVPPPPPPPQLAQTQSVLGAGHHVQLSHLSPHLSRMSPQSLATMPPQLSSSNATPSSSSSAVVTASMSSAAAIANALAPTSMPTNAAGMRTALSPLVTVMSGGLPPPPLTTLPAAASVGAHNSPPTPPTRATQPTNLEQSPQNLTTTNDASSEAMHIAGGDGVSVGVGGAGGGNNKCNASGMELLDVGRDSPPPSHALSNNNSSTNPISRQSPISANQPQTADIRSNSIATLRIKAKEHLESINKGLAMV</sequence>
<feature type="region of interest" description="Disordered" evidence="2">
    <location>
        <begin position="137"/>
        <end position="178"/>
    </location>
</feature>
<feature type="region of interest" description="Disordered" evidence="2">
    <location>
        <begin position="210"/>
        <end position="252"/>
    </location>
</feature>
<feature type="domain" description="OAR" evidence="3">
    <location>
        <begin position="256"/>
        <end position="269"/>
    </location>
</feature>
<feature type="region of interest" description="Disordered" evidence="2">
    <location>
        <begin position="1"/>
        <end position="49"/>
    </location>
</feature>
<name>A0A811VFR5_CERCA</name>